<dbReference type="SMART" id="SM00342">
    <property type="entry name" value="HTH_ARAC"/>
    <property type="match status" value="1"/>
</dbReference>
<feature type="domain" description="HTH araC/xylS-type" evidence="5">
    <location>
        <begin position="646"/>
        <end position="744"/>
    </location>
</feature>
<organism evidence="6 7">
    <name type="scientific">Melissococcus plutonius</name>
    <dbReference type="NCBI Taxonomy" id="33970"/>
    <lineage>
        <taxon>Bacteria</taxon>
        <taxon>Bacillati</taxon>
        <taxon>Bacillota</taxon>
        <taxon>Bacilli</taxon>
        <taxon>Lactobacillales</taxon>
        <taxon>Enterococcaceae</taxon>
        <taxon>Melissococcus</taxon>
    </lineage>
</organism>
<evidence type="ECO:0000259" key="5">
    <source>
        <dbReference type="PROSITE" id="PS01124"/>
    </source>
</evidence>
<proteinExistence type="predicted"/>
<dbReference type="SUPFAM" id="SSF46689">
    <property type="entry name" value="Homeodomain-like"/>
    <property type="match status" value="2"/>
</dbReference>
<dbReference type="PANTHER" id="PTHR43280:SF10">
    <property type="entry name" value="REGULATORY PROTEIN POCR"/>
    <property type="match status" value="1"/>
</dbReference>
<dbReference type="AlphaFoldDB" id="A0A2Z5Y444"/>
<keyword evidence="2" id="KW-0238">DNA-binding</keyword>
<dbReference type="InterPro" id="IPR009057">
    <property type="entry name" value="Homeodomain-like_sf"/>
</dbReference>
<keyword evidence="1" id="KW-0805">Transcription regulation</keyword>
<accession>A0A2Z5Y444</accession>
<sequence>MIIHRKFSIFKIKCKRYSLFYTIFIPISLIGILLIGGYTCYIYQKTYHNIQKNLVNQQSNYVGQVKNNLEQKIQTIEYTFSTYSMTNQFKQMLNQPLNPHNFEEVRKIRSELAYISVMGIDNTTNYHLISLKQGWDISHNSLKQLSKNELLQKKLLAEKTSDYIFWKKKDNHLEMRILLPIFQTERSAIGTATIPQTTIDQLLGKKSTNFFGIYDKNYHSLYQHNQPLTPNLQKKLTNSTKKQGTMIDDQKNIYFYLKSDYNHWTYVACLPNKEIHSSVLSLELGLTLLASCFIILFLIIAYLIASFAERPIREIGDLLAVDSIKGGWKSETKKILSGIDLLLTENAGMISKINKQKPELEKLFLLNLFYDQLTDIEIARKFAQFGYLMNQEEHYAIILIQIDDLGGRPEEAKDLFLVSLENIVSELIPKNMRFQPIILNQEIQATLLYMKPCIDKKKLIDYCTAIQQAAQNFLNIKINFGISNDYTEIKDSKTAVINAKEALSFRINFEQDTMIFFDDIHPYHQKYPAAKYPKKEEQELLDAMRIGEKEATQQYFIQVFSFILNENKHPIILENMILQLVNNLVQFGQLLGADMELLENSQSIYLEVLNKKNPFKVKEKIYTLLILPIVQMTQEKTDYEMRSLSEQMLVLLHKQYDQDISLEMLGEQLHYNPNYLSSVFKKEIGVNFGDYLQNYRLSISKHWLIETDLTIKDISTRLQYTNPQNFIRFFKKKIGTTPGEYRKQNKIYQ</sequence>
<gene>
    <name evidence="6" type="ORF">DAT561_1430</name>
</gene>
<feature type="transmembrane region" description="Helical" evidence="4">
    <location>
        <begin position="20"/>
        <end position="44"/>
    </location>
</feature>
<dbReference type="Proteomes" id="UP000269226">
    <property type="component" value="Chromosome"/>
</dbReference>
<dbReference type="PROSITE" id="PS01124">
    <property type="entry name" value="HTH_ARAC_FAMILY_2"/>
    <property type="match status" value="1"/>
</dbReference>
<reference evidence="6 7" key="1">
    <citation type="submission" date="2018-01" db="EMBL/GenBank/DDBJ databases">
        <title>Whole genome sequence of Melissococcus plutonius DAT561.</title>
        <authorList>
            <person name="Okumura K."/>
            <person name="Takamatsu D."/>
            <person name="Okura M."/>
        </authorList>
    </citation>
    <scope>NUCLEOTIDE SEQUENCE [LARGE SCALE GENOMIC DNA]</scope>
    <source>
        <strain evidence="6 7">DAT561</strain>
    </source>
</reference>
<evidence type="ECO:0000256" key="2">
    <source>
        <dbReference type="ARBA" id="ARBA00023125"/>
    </source>
</evidence>
<dbReference type="GO" id="GO:0043565">
    <property type="term" value="F:sequence-specific DNA binding"/>
    <property type="evidence" value="ECO:0007669"/>
    <property type="project" value="InterPro"/>
</dbReference>
<protein>
    <submittedName>
        <fullName evidence="6">ADA regulatory protein</fullName>
    </submittedName>
</protein>
<dbReference type="InterPro" id="IPR018062">
    <property type="entry name" value="HTH_AraC-typ_CS"/>
</dbReference>
<dbReference type="EMBL" id="AP018492">
    <property type="protein sequence ID" value="BBC61528.1"/>
    <property type="molecule type" value="Genomic_DNA"/>
</dbReference>
<evidence type="ECO:0000256" key="1">
    <source>
        <dbReference type="ARBA" id="ARBA00023015"/>
    </source>
</evidence>
<dbReference type="Pfam" id="PF12833">
    <property type="entry name" value="HTH_18"/>
    <property type="match status" value="1"/>
</dbReference>
<feature type="transmembrane region" description="Helical" evidence="4">
    <location>
        <begin position="284"/>
        <end position="305"/>
    </location>
</feature>
<dbReference type="PANTHER" id="PTHR43280">
    <property type="entry name" value="ARAC-FAMILY TRANSCRIPTIONAL REGULATOR"/>
    <property type="match status" value="1"/>
</dbReference>
<keyword evidence="4" id="KW-1133">Transmembrane helix</keyword>
<evidence type="ECO:0000313" key="7">
    <source>
        <dbReference type="Proteomes" id="UP000269226"/>
    </source>
</evidence>
<dbReference type="InterPro" id="IPR018060">
    <property type="entry name" value="HTH_AraC"/>
</dbReference>
<keyword evidence="4" id="KW-0812">Transmembrane</keyword>
<dbReference type="PROSITE" id="PS00041">
    <property type="entry name" value="HTH_ARAC_FAMILY_1"/>
    <property type="match status" value="1"/>
</dbReference>
<keyword evidence="4" id="KW-0472">Membrane</keyword>
<keyword evidence="3" id="KW-0804">Transcription</keyword>
<evidence type="ECO:0000256" key="4">
    <source>
        <dbReference type="SAM" id="Phobius"/>
    </source>
</evidence>
<dbReference type="GO" id="GO:0003700">
    <property type="term" value="F:DNA-binding transcription factor activity"/>
    <property type="evidence" value="ECO:0007669"/>
    <property type="project" value="InterPro"/>
</dbReference>
<evidence type="ECO:0000256" key="3">
    <source>
        <dbReference type="ARBA" id="ARBA00023163"/>
    </source>
</evidence>
<dbReference type="RefSeq" id="WP_126347263.1">
    <property type="nucleotide sequence ID" value="NZ_JAIWKT010000002.1"/>
</dbReference>
<evidence type="ECO:0000313" key="6">
    <source>
        <dbReference type="EMBL" id="BBC61528.1"/>
    </source>
</evidence>
<dbReference type="Gene3D" id="1.10.10.60">
    <property type="entry name" value="Homeodomain-like"/>
    <property type="match status" value="2"/>
</dbReference>
<name>A0A2Z5Y444_9ENTE</name>